<keyword evidence="2" id="KW-1185">Reference proteome</keyword>
<dbReference type="Proteomes" id="UP001296873">
    <property type="component" value="Unassembled WGS sequence"/>
</dbReference>
<comment type="caution">
    <text evidence="1">The sequence shown here is derived from an EMBL/GenBank/DDBJ whole genome shotgun (WGS) entry which is preliminary data.</text>
</comment>
<dbReference type="EMBL" id="NRRL01000003">
    <property type="protein sequence ID" value="MBK1666917.1"/>
    <property type="molecule type" value="Genomic_DNA"/>
</dbReference>
<reference evidence="1 2" key="1">
    <citation type="journal article" date="2020" name="Microorganisms">
        <title>Osmotic Adaptation and Compatible Solute Biosynthesis of Phototrophic Bacteria as Revealed from Genome Analyses.</title>
        <authorList>
            <person name="Imhoff J.F."/>
            <person name="Rahn T."/>
            <person name="Kunzel S."/>
            <person name="Keller A."/>
            <person name="Neulinger S.C."/>
        </authorList>
    </citation>
    <scope>NUCLEOTIDE SEQUENCE [LARGE SCALE GENOMIC DNA]</scope>
    <source>
        <strain evidence="1 2">DSM 9895</strain>
    </source>
</reference>
<proteinExistence type="predicted"/>
<protein>
    <recommendedName>
        <fullName evidence="3">DUF222 domain-containing protein</fullName>
    </recommendedName>
</protein>
<sequence>MATLIDDENAYGGARTPAERRAYLNGLRARAALARETHSGSVSYRELELGIAAEVCPFAAIALSQRELVAARKRPVADRARAIQRVEAEVIRALKMLNARMDRSAGDDSTSVLATELREAVAHAHALLAEIAIDERRSHALALHHLNASIKSGGCALTHYLVARLAMGGSIGGVTPGNILAHLREADPATLRGHLPPERHRALTEASARLEAAARTGSPETLEAECAHVICSSGLAA</sequence>
<evidence type="ECO:0000313" key="1">
    <source>
        <dbReference type="EMBL" id="MBK1666917.1"/>
    </source>
</evidence>
<organism evidence="1 2">
    <name type="scientific">Rhodovibrio sodomensis</name>
    <dbReference type="NCBI Taxonomy" id="1088"/>
    <lineage>
        <taxon>Bacteria</taxon>
        <taxon>Pseudomonadati</taxon>
        <taxon>Pseudomonadota</taxon>
        <taxon>Alphaproteobacteria</taxon>
        <taxon>Rhodospirillales</taxon>
        <taxon>Rhodovibrionaceae</taxon>
        <taxon>Rhodovibrio</taxon>
    </lineage>
</organism>
<evidence type="ECO:0000313" key="2">
    <source>
        <dbReference type="Proteomes" id="UP001296873"/>
    </source>
</evidence>
<gene>
    <name evidence="1" type="ORF">CKO28_02525</name>
</gene>
<dbReference type="RefSeq" id="WP_200338975.1">
    <property type="nucleotide sequence ID" value="NZ_NRRL01000003.1"/>
</dbReference>
<accession>A0ABS1D9W7</accession>
<name>A0ABS1D9W7_9PROT</name>
<evidence type="ECO:0008006" key="3">
    <source>
        <dbReference type="Google" id="ProtNLM"/>
    </source>
</evidence>